<keyword evidence="2" id="KW-1185">Reference proteome</keyword>
<accession>A0ABX0V004</accession>
<proteinExistence type="predicted"/>
<gene>
    <name evidence="1" type="ORF">FHS82_000986</name>
</gene>
<comment type="caution">
    <text evidence="1">The sequence shown here is derived from an EMBL/GenBank/DDBJ whole genome shotgun (WGS) entry which is preliminary data.</text>
</comment>
<dbReference type="EMBL" id="JAASQI010000002">
    <property type="protein sequence ID" value="NIJ57160.1"/>
    <property type="molecule type" value="Genomic_DNA"/>
</dbReference>
<reference evidence="1 2" key="1">
    <citation type="submission" date="2020-03" db="EMBL/GenBank/DDBJ databases">
        <title>Genomic Encyclopedia of Type Strains, Phase IV (KMG-IV): sequencing the most valuable type-strain genomes for metagenomic binning, comparative biology and taxonomic classification.</title>
        <authorList>
            <person name="Goeker M."/>
        </authorList>
    </citation>
    <scope>NUCLEOTIDE SEQUENCE [LARGE SCALE GENOMIC DNA]</scope>
    <source>
        <strain evidence="1 2">DSM 103870</strain>
    </source>
</reference>
<protein>
    <submittedName>
        <fullName evidence="1">Uncharacterized protein</fullName>
    </submittedName>
</protein>
<organism evidence="1 2">
    <name type="scientific">Pseudochelatococcus lubricantis</name>
    <dbReference type="NCBI Taxonomy" id="1538102"/>
    <lineage>
        <taxon>Bacteria</taxon>
        <taxon>Pseudomonadati</taxon>
        <taxon>Pseudomonadota</taxon>
        <taxon>Alphaproteobacteria</taxon>
        <taxon>Hyphomicrobiales</taxon>
        <taxon>Chelatococcaceae</taxon>
        <taxon>Pseudochelatococcus</taxon>
    </lineage>
</organism>
<evidence type="ECO:0000313" key="1">
    <source>
        <dbReference type="EMBL" id="NIJ57160.1"/>
    </source>
</evidence>
<dbReference type="Proteomes" id="UP001429580">
    <property type="component" value="Unassembled WGS sequence"/>
</dbReference>
<sequence length="100" mass="11310">MTDEATRLETTLRSLLRGQYSSLTLSYNDHSADYKSAAQAEPYGEFKDTDWVSDAEREKAIATNSVWRLQWYPNTPVGFIAIHASSLSALIEYVENMDAE</sequence>
<evidence type="ECO:0000313" key="2">
    <source>
        <dbReference type="Proteomes" id="UP001429580"/>
    </source>
</evidence>
<dbReference type="RefSeq" id="WP_166949420.1">
    <property type="nucleotide sequence ID" value="NZ_JAASQI010000002.1"/>
</dbReference>
<name>A0ABX0V004_9HYPH</name>